<keyword evidence="3" id="KW-1185">Reference proteome</keyword>
<evidence type="ECO:0000256" key="1">
    <source>
        <dbReference type="SAM" id="MobiDB-lite"/>
    </source>
</evidence>
<dbReference type="OrthoDB" id="127913at2759"/>
<organism evidence="2 3">
    <name type="scientific">Phytophthora megakarya</name>
    <dbReference type="NCBI Taxonomy" id="4795"/>
    <lineage>
        <taxon>Eukaryota</taxon>
        <taxon>Sar</taxon>
        <taxon>Stramenopiles</taxon>
        <taxon>Oomycota</taxon>
        <taxon>Peronosporomycetes</taxon>
        <taxon>Peronosporales</taxon>
        <taxon>Peronosporaceae</taxon>
        <taxon>Phytophthora</taxon>
    </lineage>
</organism>
<dbReference type="EMBL" id="NBNE01003024">
    <property type="protein sequence ID" value="OWZ08785.1"/>
    <property type="molecule type" value="Genomic_DNA"/>
</dbReference>
<dbReference type="Proteomes" id="UP000198211">
    <property type="component" value="Unassembled WGS sequence"/>
</dbReference>
<gene>
    <name evidence="2" type="ORF">PHMEG_00018618</name>
</gene>
<comment type="caution">
    <text evidence="2">The sequence shown here is derived from an EMBL/GenBank/DDBJ whole genome shotgun (WGS) entry which is preliminary data.</text>
</comment>
<name>A0A225VTZ5_9STRA</name>
<accession>A0A225VTZ5</accession>
<evidence type="ECO:0000313" key="2">
    <source>
        <dbReference type="EMBL" id="OWZ08785.1"/>
    </source>
</evidence>
<dbReference type="AlphaFoldDB" id="A0A225VTZ5"/>
<proteinExistence type="predicted"/>
<evidence type="ECO:0000313" key="3">
    <source>
        <dbReference type="Proteomes" id="UP000198211"/>
    </source>
</evidence>
<feature type="compositionally biased region" description="Basic and acidic residues" evidence="1">
    <location>
        <begin position="14"/>
        <end position="32"/>
    </location>
</feature>
<feature type="region of interest" description="Disordered" evidence="1">
    <location>
        <begin position="1"/>
        <end position="42"/>
    </location>
</feature>
<reference evidence="3" key="1">
    <citation type="submission" date="2017-03" db="EMBL/GenBank/DDBJ databases">
        <title>Phytopthora megakarya and P. palmivora, two closely related causual agents of cacao black pod achieved similar genome size and gene model numbers by different mechanisms.</title>
        <authorList>
            <person name="Ali S."/>
            <person name="Shao J."/>
            <person name="Larry D.J."/>
            <person name="Kronmiller B."/>
            <person name="Shen D."/>
            <person name="Strem M.D."/>
            <person name="Melnick R.L."/>
            <person name="Guiltinan M.J."/>
            <person name="Tyler B.M."/>
            <person name="Meinhardt L.W."/>
            <person name="Bailey B.A."/>
        </authorList>
    </citation>
    <scope>NUCLEOTIDE SEQUENCE [LARGE SCALE GENOMIC DNA]</scope>
    <source>
        <strain evidence="3">zdho120</strain>
    </source>
</reference>
<protein>
    <submittedName>
        <fullName evidence="2">Uncharacterized protein</fullName>
    </submittedName>
</protein>
<sequence length="241" mass="27517">MLVLAPDVAQTKTGMDHSDEVESHVTARERETVTPPMPRTKGGVQETEMMTLLRAMDARMDKLEESDSKLEETLSRKKNGLRVDTFMTLRQPVHLLHGNGRAHAHRLTGWATKVTADDDATAKTCSTSTQRSKHSREHKQEQRKEYLQFIHHVKAKPDKVKADTGIGYPDAHQKKLAIGSFYEMELYVGLGSGFLEWDKGFERQVLLAQAACGFTRTKIVKIDLLGNSERYYNRQVKTWWY</sequence>